<dbReference type="KEGG" id="mor:MOC_5829"/>
<proteinExistence type="predicted"/>
<reference evidence="1 2" key="1">
    <citation type="journal article" date="2014" name="PLoS ONE">
        <title>Genome Information of Methylobacterium oryzae, a Plant-Probiotic Methylotroph in the Phyllosphere.</title>
        <authorList>
            <person name="Kwak M.J."/>
            <person name="Jeong H."/>
            <person name="Madhaiyan M."/>
            <person name="Lee Y."/>
            <person name="Sa T.M."/>
            <person name="Oh T.K."/>
            <person name="Kim J.F."/>
        </authorList>
    </citation>
    <scope>NUCLEOTIDE SEQUENCE [LARGE SCALE GENOMIC DNA]</scope>
    <source>
        <strain evidence="1 2">CBMB20</strain>
    </source>
</reference>
<name>A0A089QG53_9HYPH</name>
<evidence type="ECO:0000313" key="2">
    <source>
        <dbReference type="Proteomes" id="UP000029492"/>
    </source>
</evidence>
<keyword evidence="2" id="KW-1185">Reference proteome</keyword>
<organism evidence="1 2">
    <name type="scientific">Methylobacterium oryzae CBMB20</name>
    <dbReference type="NCBI Taxonomy" id="693986"/>
    <lineage>
        <taxon>Bacteria</taxon>
        <taxon>Pseudomonadati</taxon>
        <taxon>Pseudomonadota</taxon>
        <taxon>Alphaproteobacteria</taxon>
        <taxon>Hyphomicrobiales</taxon>
        <taxon>Methylobacteriaceae</taxon>
        <taxon>Methylobacterium</taxon>
    </lineage>
</organism>
<accession>A0A089QG53</accession>
<dbReference type="Proteomes" id="UP000029492">
    <property type="component" value="Chromosome"/>
</dbReference>
<sequence length="37" mass="4140">MQTVAAERVRRRPLIARVPDVARIPQIGDADDPTRQA</sequence>
<gene>
    <name evidence="1" type="ORF">MOC_5829</name>
</gene>
<dbReference type="HOGENOM" id="CLU_3345866_0_0_5"/>
<dbReference type="STRING" id="693986.MOC_5829"/>
<evidence type="ECO:0000313" key="1">
    <source>
        <dbReference type="EMBL" id="AIQ93584.1"/>
    </source>
</evidence>
<protein>
    <submittedName>
        <fullName evidence="1">Protein of unassigned function</fullName>
    </submittedName>
</protein>
<dbReference type="EMBL" id="CP003811">
    <property type="protein sequence ID" value="AIQ93584.1"/>
    <property type="molecule type" value="Genomic_DNA"/>
</dbReference>
<dbReference type="AlphaFoldDB" id="A0A089QG53"/>